<dbReference type="Pfam" id="PF25876">
    <property type="entry name" value="HH_MFP_RND"/>
    <property type="match status" value="1"/>
</dbReference>
<dbReference type="EMBL" id="LAQU01000002">
    <property type="protein sequence ID" value="KKB64981.1"/>
    <property type="molecule type" value="Genomic_DNA"/>
</dbReference>
<gene>
    <name evidence="6" type="ORF">WM40_03205</name>
</gene>
<dbReference type="PANTHER" id="PTHR30469:SF37">
    <property type="entry name" value="RAGD PROTEIN"/>
    <property type="match status" value="1"/>
</dbReference>
<feature type="domain" description="Multidrug resistance protein MdtA-like barrel-sandwich hybrid" evidence="4">
    <location>
        <begin position="101"/>
        <end position="232"/>
    </location>
</feature>
<dbReference type="InterPro" id="IPR058625">
    <property type="entry name" value="MdtA-like_BSH"/>
</dbReference>
<name>A0A0F5K4C2_9BURK</name>
<protein>
    <submittedName>
        <fullName evidence="6">RND transporter MFP subunit</fullName>
    </submittedName>
</protein>
<evidence type="ECO:0000259" key="3">
    <source>
        <dbReference type="Pfam" id="PF25876"/>
    </source>
</evidence>
<reference evidence="6 7" key="1">
    <citation type="submission" date="2015-03" db="EMBL/GenBank/DDBJ databases">
        <title>Draft Genome Sequence of Burkholderia andropogonis type strain ICMP2807, isolated from Sorghum bicolor.</title>
        <authorList>
            <person name="Lopes-Santos L."/>
            <person name="Castro D.B."/>
            <person name="Ottoboni L.M."/>
            <person name="Park D."/>
            <person name="Weirc B.S."/>
            <person name="Destefano S.A."/>
        </authorList>
    </citation>
    <scope>NUCLEOTIDE SEQUENCE [LARGE SCALE GENOMIC DNA]</scope>
    <source>
        <strain evidence="6 7">ICMP2807</strain>
    </source>
</reference>
<keyword evidence="2" id="KW-0472">Membrane</keyword>
<dbReference type="Pfam" id="PF25954">
    <property type="entry name" value="Beta-barrel_RND_2"/>
    <property type="match status" value="1"/>
</dbReference>
<dbReference type="SUPFAM" id="SSF111369">
    <property type="entry name" value="HlyD-like secretion proteins"/>
    <property type="match status" value="1"/>
</dbReference>
<evidence type="ECO:0000259" key="5">
    <source>
        <dbReference type="Pfam" id="PF25954"/>
    </source>
</evidence>
<dbReference type="Pfam" id="PF25917">
    <property type="entry name" value="BSH_RND"/>
    <property type="match status" value="1"/>
</dbReference>
<dbReference type="InterPro" id="IPR058792">
    <property type="entry name" value="Beta-barrel_RND_2"/>
</dbReference>
<dbReference type="Gene3D" id="2.40.30.170">
    <property type="match status" value="1"/>
</dbReference>
<comment type="similarity">
    <text evidence="1">Belongs to the membrane fusion protein (MFP) (TC 8.A.1) family.</text>
</comment>
<evidence type="ECO:0000259" key="4">
    <source>
        <dbReference type="Pfam" id="PF25917"/>
    </source>
</evidence>
<organism evidence="6 7">
    <name type="scientific">Robbsia andropogonis</name>
    <dbReference type="NCBI Taxonomy" id="28092"/>
    <lineage>
        <taxon>Bacteria</taxon>
        <taxon>Pseudomonadati</taxon>
        <taxon>Pseudomonadota</taxon>
        <taxon>Betaproteobacteria</taxon>
        <taxon>Burkholderiales</taxon>
        <taxon>Burkholderiaceae</taxon>
        <taxon>Robbsia</taxon>
    </lineage>
</organism>
<dbReference type="Gene3D" id="2.40.420.20">
    <property type="match status" value="1"/>
</dbReference>
<dbReference type="PANTHER" id="PTHR30469">
    <property type="entry name" value="MULTIDRUG RESISTANCE PROTEIN MDTA"/>
    <property type="match status" value="1"/>
</dbReference>
<dbReference type="GO" id="GO:1990281">
    <property type="term" value="C:efflux pump complex"/>
    <property type="evidence" value="ECO:0007669"/>
    <property type="project" value="TreeGrafter"/>
</dbReference>
<evidence type="ECO:0000256" key="1">
    <source>
        <dbReference type="ARBA" id="ARBA00009477"/>
    </source>
</evidence>
<feature type="domain" description="Multidrug resistance protein MdtA-like alpha-helical hairpin" evidence="3">
    <location>
        <begin position="138"/>
        <end position="198"/>
    </location>
</feature>
<dbReference type="OrthoDB" id="9806939at2"/>
<dbReference type="Proteomes" id="UP000033618">
    <property type="component" value="Unassembled WGS sequence"/>
</dbReference>
<dbReference type="Gene3D" id="1.10.287.470">
    <property type="entry name" value="Helix hairpin bin"/>
    <property type="match status" value="1"/>
</dbReference>
<dbReference type="Gene3D" id="2.40.50.100">
    <property type="match status" value="1"/>
</dbReference>
<dbReference type="AlphaFoldDB" id="A0A0F5K4C2"/>
<evidence type="ECO:0000313" key="7">
    <source>
        <dbReference type="Proteomes" id="UP000033618"/>
    </source>
</evidence>
<keyword evidence="2" id="KW-0812">Transmembrane</keyword>
<dbReference type="PATRIC" id="fig|28092.6.peg.753"/>
<keyword evidence="2" id="KW-1133">Transmembrane helix</keyword>
<proteinExistence type="inferred from homology"/>
<dbReference type="InterPro" id="IPR006143">
    <property type="entry name" value="RND_pump_MFP"/>
</dbReference>
<dbReference type="RefSeq" id="WP_046152112.1">
    <property type="nucleotide sequence ID" value="NZ_CADFGU010000004.1"/>
</dbReference>
<dbReference type="FunFam" id="2.40.30.170:FF:000010">
    <property type="entry name" value="Efflux RND transporter periplasmic adaptor subunit"/>
    <property type="match status" value="1"/>
</dbReference>
<keyword evidence="7" id="KW-1185">Reference proteome</keyword>
<dbReference type="STRING" id="28092.WM40_03205"/>
<dbReference type="InterPro" id="IPR058624">
    <property type="entry name" value="MdtA-like_HH"/>
</dbReference>
<accession>A0A0F5K4C2</accession>
<sequence>MNEKHHAELAISAPEPGESRVLPARGTAWRRAKFSAAVVLLLMALGTLRIAVADFEERHEVAAATVENAKQYVHVVNPKPANANGTIRLPGTLRGAVESPIYARASGYLMKRYVDIGSRVTQGQLLAELDTPEIDQQLIQALAQRAQTAASLGLAKSSFDRWQKLHDRDAVSQQELDERQSAYTQGIANLAAADANVQRLKQLESFKRIVAPFSGVVTQRNVDVGDLVDAGGGGSNSTRALFALAQTDTLRVYVQVPQAYAQGVRQGQVVSISQAELPGRAFEGTIAHIAGAIDVATRSLQIEIRMVNPENTLRPGAYVQVALPAAVRSQYVIPGNTMLFRAQGPQVAIARADGTVHLQSIVIAQDFGQSLEIESGIGPHDRLILNPSDSIAEGDPVHIVETAATMRSASSPAQATSAGARS</sequence>
<feature type="transmembrane region" description="Helical" evidence="2">
    <location>
        <begin position="34"/>
        <end position="52"/>
    </location>
</feature>
<evidence type="ECO:0000256" key="2">
    <source>
        <dbReference type="SAM" id="Phobius"/>
    </source>
</evidence>
<comment type="caution">
    <text evidence="6">The sequence shown here is derived from an EMBL/GenBank/DDBJ whole genome shotgun (WGS) entry which is preliminary data.</text>
</comment>
<dbReference type="GO" id="GO:0015562">
    <property type="term" value="F:efflux transmembrane transporter activity"/>
    <property type="evidence" value="ECO:0007669"/>
    <property type="project" value="TreeGrafter"/>
</dbReference>
<feature type="domain" description="CusB-like beta-barrel" evidence="5">
    <location>
        <begin position="252"/>
        <end position="324"/>
    </location>
</feature>
<evidence type="ECO:0000313" key="6">
    <source>
        <dbReference type="EMBL" id="KKB64981.1"/>
    </source>
</evidence>
<dbReference type="NCBIfam" id="TIGR01730">
    <property type="entry name" value="RND_mfp"/>
    <property type="match status" value="1"/>
</dbReference>